<reference evidence="1 2" key="3">
    <citation type="journal article" date="2022" name="Microbiol. Spectr.">
        <title>Folding features and dynamics of 3D genome architecture in plant fungal pathogens.</title>
        <authorList>
            <person name="Xia C."/>
        </authorList>
    </citation>
    <scope>NUCLEOTIDE SEQUENCE [LARGE SCALE GENOMIC DNA]</scope>
    <source>
        <strain evidence="1 2">93-210</strain>
    </source>
</reference>
<name>A0ACC0DRY7_9BASI</name>
<gene>
    <name evidence="1" type="ORF">MJO28_015578</name>
</gene>
<accession>A0ACC0DRY7</accession>
<dbReference type="EMBL" id="CM045881">
    <property type="protein sequence ID" value="KAI7936679.1"/>
    <property type="molecule type" value="Genomic_DNA"/>
</dbReference>
<reference evidence="2" key="1">
    <citation type="journal article" date="2018" name="BMC Genomics">
        <title>Genomic insights into host adaptation between the wheat stripe rust pathogen (Puccinia striiformis f. sp. tritici) and the barley stripe rust pathogen (Puccinia striiformis f. sp. hordei).</title>
        <authorList>
            <person name="Xia C."/>
            <person name="Wang M."/>
            <person name="Yin C."/>
            <person name="Cornejo O.E."/>
            <person name="Hulbert S.H."/>
            <person name="Chen X."/>
        </authorList>
    </citation>
    <scope>NUCLEOTIDE SEQUENCE [LARGE SCALE GENOMIC DNA]</scope>
    <source>
        <strain evidence="2">93-210</strain>
    </source>
</reference>
<organism evidence="1 2">
    <name type="scientific">Puccinia striiformis f. sp. tritici</name>
    <dbReference type="NCBI Taxonomy" id="168172"/>
    <lineage>
        <taxon>Eukaryota</taxon>
        <taxon>Fungi</taxon>
        <taxon>Dikarya</taxon>
        <taxon>Basidiomycota</taxon>
        <taxon>Pucciniomycotina</taxon>
        <taxon>Pucciniomycetes</taxon>
        <taxon>Pucciniales</taxon>
        <taxon>Pucciniaceae</taxon>
        <taxon>Puccinia</taxon>
    </lineage>
</organism>
<reference evidence="2" key="2">
    <citation type="journal article" date="2018" name="Mol. Plant Microbe Interact.">
        <title>Genome sequence resources for the wheat stripe rust pathogen (Puccinia striiformis f. sp. tritici) and the barley stripe rust pathogen (Puccinia striiformis f. sp. hordei).</title>
        <authorList>
            <person name="Xia C."/>
            <person name="Wang M."/>
            <person name="Yin C."/>
            <person name="Cornejo O.E."/>
            <person name="Hulbert S.H."/>
            <person name="Chen X."/>
        </authorList>
    </citation>
    <scope>NUCLEOTIDE SEQUENCE [LARGE SCALE GENOMIC DNA]</scope>
    <source>
        <strain evidence="2">93-210</strain>
    </source>
</reference>
<evidence type="ECO:0000313" key="2">
    <source>
        <dbReference type="Proteomes" id="UP001060170"/>
    </source>
</evidence>
<evidence type="ECO:0000313" key="1">
    <source>
        <dbReference type="EMBL" id="KAI7936679.1"/>
    </source>
</evidence>
<protein>
    <submittedName>
        <fullName evidence="1">Uncharacterized protein</fullName>
    </submittedName>
</protein>
<dbReference type="Proteomes" id="UP001060170">
    <property type="component" value="Chromosome 17"/>
</dbReference>
<proteinExistence type="predicted"/>
<keyword evidence="2" id="KW-1185">Reference proteome</keyword>
<comment type="caution">
    <text evidence="1">The sequence shown here is derived from an EMBL/GenBank/DDBJ whole genome shotgun (WGS) entry which is preliminary data.</text>
</comment>
<sequence length="77" mass="8399">MYWIAKDCSLLLVERAVALSQEEFPTDSTGAEIRPSLPITVDSDVEEVQADSNVEVLHQPCLAPSKPAVQSHNSFGM</sequence>